<dbReference type="Gene3D" id="3.40.50.1820">
    <property type="entry name" value="alpha/beta hydrolase"/>
    <property type="match status" value="1"/>
</dbReference>
<evidence type="ECO:0000256" key="1">
    <source>
        <dbReference type="SAM" id="Phobius"/>
    </source>
</evidence>
<dbReference type="InterPro" id="IPR029058">
    <property type="entry name" value="AB_hydrolase_fold"/>
</dbReference>
<proteinExistence type="predicted"/>
<gene>
    <name evidence="3" type="ORF">KME25_31680</name>
</gene>
<feature type="transmembrane region" description="Helical" evidence="1">
    <location>
        <begin position="381"/>
        <end position="397"/>
    </location>
</feature>
<dbReference type="EMBL" id="JAHHIF010000076">
    <property type="protein sequence ID" value="MBW4548929.1"/>
    <property type="molecule type" value="Genomic_DNA"/>
</dbReference>
<evidence type="ECO:0000313" key="4">
    <source>
        <dbReference type="Proteomes" id="UP000753908"/>
    </source>
</evidence>
<accession>A0A951PT85</accession>
<feature type="transmembrane region" description="Helical" evidence="1">
    <location>
        <begin position="286"/>
        <end position="309"/>
    </location>
</feature>
<dbReference type="SUPFAM" id="SSF53474">
    <property type="entry name" value="alpha/beta-Hydrolases"/>
    <property type="match status" value="1"/>
</dbReference>
<feature type="transmembrane region" description="Helical" evidence="1">
    <location>
        <begin position="248"/>
        <end position="270"/>
    </location>
</feature>
<feature type="transmembrane region" description="Helical" evidence="1">
    <location>
        <begin position="460"/>
        <end position="481"/>
    </location>
</feature>
<dbReference type="InterPro" id="IPR050261">
    <property type="entry name" value="FrsA_esterase"/>
</dbReference>
<evidence type="ECO:0000259" key="2">
    <source>
        <dbReference type="Pfam" id="PF12146"/>
    </source>
</evidence>
<organism evidence="3 4">
    <name type="scientific">Symplocastrum torsivum CPER-KK1</name>
    <dbReference type="NCBI Taxonomy" id="450513"/>
    <lineage>
        <taxon>Bacteria</taxon>
        <taxon>Bacillati</taxon>
        <taxon>Cyanobacteriota</taxon>
        <taxon>Cyanophyceae</taxon>
        <taxon>Oscillatoriophycideae</taxon>
        <taxon>Oscillatoriales</taxon>
        <taxon>Microcoleaceae</taxon>
        <taxon>Symplocastrum</taxon>
    </lineage>
</organism>
<feature type="transmembrane region" description="Helical" evidence="1">
    <location>
        <begin position="346"/>
        <end position="369"/>
    </location>
</feature>
<keyword evidence="1" id="KW-0472">Membrane</keyword>
<reference evidence="3" key="2">
    <citation type="journal article" date="2022" name="Microbiol. Resour. Announc.">
        <title>Metagenome Sequencing to Explore Phylogenomics of Terrestrial Cyanobacteria.</title>
        <authorList>
            <person name="Ward R.D."/>
            <person name="Stajich J.E."/>
            <person name="Johansen J.R."/>
            <person name="Huntemann M."/>
            <person name="Clum A."/>
            <person name="Foster B."/>
            <person name="Foster B."/>
            <person name="Roux S."/>
            <person name="Palaniappan K."/>
            <person name="Varghese N."/>
            <person name="Mukherjee S."/>
            <person name="Reddy T.B.K."/>
            <person name="Daum C."/>
            <person name="Copeland A."/>
            <person name="Chen I.A."/>
            <person name="Ivanova N.N."/>
            <person name="Kyrpides N.C."/>
            <person name="Shapiro N."/>
            <person name="Eloe-Fadrosh E.A."/>
            <person name="Pietrasiak N."/>
        </authorList>
    </citation>
    <scope>NUCLEOTIDE SEQUENCE</scope>
    <source>
        <strain evidence="3">CPER-KK1</strain>
    </source>
</reference>
<keyword evidence="1" id="KW-0812">Transmembrane</keyword>
<feature type="transmembrane region" description="Helical" evidence="1">
    <location>
        <begin position="435"/>
        <end position="453"/>
    </location>
</feature>
<dbReference type="Pfam" id="PF12146">
    <property type="entry name" value="Hydrolase_4"/>
    <property type="match status" value="1"/>
</dbReference>
<dbReference type="InterPro" id="IPR022742">
    <property type="entry name" value="Hydrolase_4"/>
</dbReference>
<dbReference type="PANTHER" id="PTHR22946">
    <property type="entry name" value="DIENELACTONE HYDROLASE DOMAIN-CONTAINING PROTEIN-RELATED"/>
    <property type="match status" value="1"/>
</dbReference>
<feature type="domain" description="Serine aminopeptidase S33" evidence="2">
    <location>
        <begin position="56"/>
        <end position="171"/>
    </location>
</feature>
<feature type="transmembrane region" description="Helical" evidence="1">
    <location>
        <begin position="321"/>
        <end position="339"/>
    </location>
</feature>
<dbReference type="AlphaFoldDB" id="A0A951PT85"/>
<evidence type="ECO:0000313" key="3">
    <source>
        <dbReference type="EMBL" id="MBW4548929.1"/>
    </source>
</evidence>
<dbReference type="Proteomes" id="UP000753908">
    <property type="component" value="Unassembled WGS sequence"/>
</dbReference>
<keyword evidence="1" id="KW-1133">Transmembrane helix</keyword>
<protein>
    <submittedName>
        <fullName evidence="3">Lysophospholipase</fullName>
    </submittedName>
</protein>
<name>A0A951PT85_9CYAN</name>
<feature type="transmembrane region" description="Helical" evidence="1">
    <location>
        <begin position="409"/>
        <end position="429"/>
    </location>
</feature>
<comment type="caution">
    <text evidence="3">The sequence shown here is derived from an EMBL/GenBank/DDBJ whole genome shotgun (WGS) entry which is preliminary data.</text>
</comment>
<sequence>MTWKRYFLLFMALLLIALSWWRVAAAETGLIVRSLKRDEVPLLYVAPQTTQKVPGVLVAHGFAGSKQLMLGYAQVLAHAGYAVMLWDFAGHGANATPLGRLSLEQDLNVAYAALIEQSEVDTARLALLGHSMGSGAVMSAGISNVERFAATVAISPTGASVTPVAPRNLLLQAGSWEGGFVENAQRLLLAAGGENENLTQGRGRSLIIIPKAEHITILFRDASHQAALRWLDATFGVSRTSYYTDRRMVWYALHLLAWLLVLGAVAPIFIEKVSESLVKVQPFRRWLGLILAPLLASGVLTLVSRIVAIENLGGVQVGGAVGIWFFLAGLSWLGVLWYLPPPTLRAIGLGLALFVLLWTAFGAMAQVLWLQWLLIPLRLRLWPLLSLACFPWFLASGMAQQGVGVGKRVLWWLGQSLALVGGFSLVLYLLPQLGFIFLLLPLFPLLMGIFSFAATFLNQVWSYALGCALLFGWMIAAAFPLGA</sequence>
<reference evidence="3" key="1">
    <citation type="submission" date="2021-05" db="EMBL/GenBank/DDBJ databases">
        <authorList>
            <person name="Pietrasiak N."/>
            <person name="Ward R."/>
            <person name="Stajich J.E."/>
            <person name="Kurbessoian T."/>
        </authorList>
    </citation>
    <scope>NUCLEOTIDE SEQUENCE</scope>
    <source>
        <strain evidence="3">CPER-KK1</strain>
    </source>
</reference>